<evidence type="ECO:0000256" key="15">
    <source>
        <dbReference type="PROSITE-ProRule" id="PRU00236"/>
    </source>
</evidence>
<dbReference type="GO" id="GO:0140861">
    <property type="term" value="P:DNA repair-dependent chromatin remodeling"/>
    <property type="evidence" value="ECO:0007669"/>
    <property type="project" value="UniProtKB-ARBA"/>
</dbReference>
<comment type="catalytic activity">
    <reaction evidence="14">
        <text>N(6)-glutaryl-L-lysyl-[protein] + NAD(+) + H2O = 2''-O-glutaryl-ADP-D-ribose + nicotinamide + L-lysyl-[protein]</text>
        <dbReference type="Rhea" id="RHEA:47664"/>
        <dbReference type="Rhea" id="RHEA-COMP:9752"/>
        <dbReference type="Rhea" id="RHEA-COMP:11875"/>
        <dbReference type="ChEBI" id="CHEBI:15377"/>
        <dbReference type="ChEBI" id="CHEBI:17154"/>
        <dbReference type="ChEBI" id="CHEBI:29969"/>
        <dbReference type="ChEBI" id="CHEBI:57540"/>
        <dbReference type="ChEBI" id="CHEBI:87828"/>
        <dbReference type="ChEBI" id="CHEBI:87829"/>
    </reaction>
    <physiologicalReaction direction="left-to-right" evidence="14">
        <dbReference type="Rhea" id="RHEA:47665"/>
    </physiologicalReaction>
</comment>
<dbReference type="PANTHER" id="PTHR11085:SF1">
    <property type="entry name" value="NAD-DEPENDENT PROTEIN DEACETYLASE SIRTUIN-7"/>
    <property type="match status" value="1"/>
</dbReference>
<gene>
    <name evidence="17" type="ORF">B4U80_02214</name>
</gene>
<feature type="domain" description="Deacetylase sirtuin-type" evidence="16">
    <location>
        <begin position="61"/>
        <end position="308"/>
    </location>
</feature>
<dbReference type="OrthoDB" id="2919105at2759"/>
<sequence length="365" mass="42117">MNLFPHRFRKVTKILKKPENLRTEEEIKIIQECKPIVAVIEDKIQKSIISKERCKEYEDPEEVLDFKCKALAQIIKDAKRMIVYTGAGISTSAQIPDYRGPNGVWTQINKKGQILPSNDLSCAEPTFTHLAIMKLYKCNIVKHVVSQNCDGLHLRSGLPQEALSEIHGNMYIEVCQSCKTQYFRDFDVTEHTSFHRHKTGRKCKKCSEETGDLVDTIVHFGEKGKFEWPQNWKGTQKHCSDPDVILCLGSSLKILRKYQCLWPKKHNGLPKICIVNLQWTPKDSQSFLKINGKCDEVIRRVMSILDIAVDNYSKENDGLLYLYTPLTLEEEETCNRIRLFSESKKELQTQIIPGWFGKGIRIKKK</sequence>
<dbReference type="VEuPathDB" id="VectorBase:LDEU003473"/>
<feature type="binding site" evidence="15">
    <location>
        <position position="203"/>
    </location>
    <ligand>
        <name>Zn(2+)</name>
        <dbReference type="ChEBI" id="CHEBI:29105"/>
    </ligand>
</feature>
<dbReference type="GO" id="GO:0005634">
    <property type="term" value="C:nucleus"/>
    <property type="evidence" value="ECO:0007669"/>
    <property type="project" value="TreeGrafter"/>
</dbReference>
<name>A0A443SLZ8_9ACAR</name>
<evidence type="ECO:0000256" key="2">
    <source>
        <dbReference type="ARBA" id="ARBA00012928"/>
    </source>
</evidence>
<reference evidence="17 18" key="1">
    <citation type="journal article" date="2018" name="Gigascience">
        <title>Genomes of trombidid mites reveal novel predicted allergens and laterally-transferred genes associated with secondary metabolism.</title>
        <authorList>
            <person name="Dong X."/>
            <person name="Chaisiri K."/>
            <person name="Xia D."/>
            <person name="Armstrong S.D."/>
            <person name="Fang Y."/>
            <person name="Donnelly M.J."/>
            <person name="Kadowaki T."/>
            <person name="McGarry J.W."/>
            <person name="Darby A.C."/>
            <person name="Makepeace B.L."/>
        </authorList>
    </citation>
    <scope>NUCLEOTIDE SEQUENCE [LARGE SCALE GENOMIC DNA]</scope>
    <source>
        <strain evidence="17">UoL-UT</strain>
    </source>
</reference>
<keyword evidence="7" id="KW-0520">NAD</keyword>
<dbReference type="InterPro" id="IPR003000">
    <property type="entry name" value="Sirtuin"/>
</dbReference>
<evidence type="ECO:0000256" key="12">
    <source>
        <dbReference type="ARBA" id="ARBA00051105"/>
    </source>
</evidence>
<dbReference type="EC" id="2.3.1.286" evidence="2"/>
<dbReference type="Pfam" id="PF02146">
    <property type="entry name" value="SIR2"/>
    <property type="match status" value="1"/>
</dbReference>
<dbReference type="FunFam" id="3.40.50.1220:FF:000038">
    <property type="entry name" value="NAD-dependent protein deacetylase sirtuin-6 isoform X2"/>
    <property type="match status" value="1"/>
</dbReference>
<evidence type="ECO:0000256" key="7">
    <source>
        <dbReference type="ARBA" id="ARBA00023027"/>
    </source>
</evidence>
<dbReference type="Gene3D" id="2.20.28.200">
    <property type="match status" value="1"/>
</dbReference>
<feature type="binding site" evidence="15">
    <location>
        <position position="175"/>
    </location>
    <ligand>
        <name>Zn(2+)</name>
        <dbReference type="ChEBI" id="CHEBI:29105"/>
    </ligand>
</feature>
<comment type="catalytic activity">
    <reaction evidence="12">
        <text>N(6)-succinyl-L-lysyl-[protein] + NAD(+) + H2O = 2''-O-succinyl-ADP-D-ribose + nicotinamide + L-lysyl-[protein]</text>
        <dbReference type="Rhea" id="RHEA:47668"/>
        <dbReference type="Rhea" id="RHEA-COMP:9752"/>
        <dbReference type="Rhea" id="RHEA-COMP:11877"/>
        <dbReference type="ChEBI" id="CHEBI:15377"/>
        <dbReference type="ChEBI" id="CHEBI:17154"/>
        <dbReference type="ChEBI" id="CHEBI:29969"/>
        <dbReference type="ChEBI" id="CHEBI:57540"/>
        <dbReference type="ChEBI" id="CHEBI:87830"/>
        <dbReference type="ChEBI" id="CHEBI:87832"/>
    </reaction>
    <physiologicalReaction direction="left-to-right" evidence="12">
        <dbReference type="Rhea" id="RHEA:47669"/>
    </physiologicalReaction>
</comment>
<organism evidence="17 18">
    <name type="scientific">Leptotrombidium deliense</name>
    <dbReference type="NCBI Taxonomy" id="299467"/>
    <lineage>
        <taxon>Eukaryota</taxon>
        <taxon>Metazoa</taxon>
        <taxon>Ecdysozoa</taxon>
        <taxon>Arthropoda</taxon>
        <taxon>Chelicerata</taxon>
        <taxon>Arachnida</taxon>
        <taxon>Acari</taxon>
        <taxon>Acariformes</taxon>
        <taxon>Trombidiformes</taxon>
        <taxon>Prostigmata</taxon>
        <taxon>Anystina</taxon>
        <taxon>Parasitengona</taxon>
        <taxon>Trombiculoidea</taxon>
        <taxon>Trombiculidae</taxon>
        <taxon>Leptotrombidium</taxon>
    </lineage>
</organism>
<comment type="catalytic activity">
    <reaction evidence="13">
        <text>N(6)-propanoyl-L-lysyl-[protein] + NAD(+) + H2O = 3''-O-propanoyl-ADP-D-ribose + nicotinamide + L-lysyl-[protein]</text>
        <dbReference type="Rhea" id="RHEA:23500"/>
        <dbReference type="Rhea" id="RHEA-COMP:9752"/>
        <dbReference type="Rhea" id="RHEA-COMP:13758"/>
        <dbReference type="ChEBI" id="CHEBI:15377"/>
        <dbReference type="ChEBI" id="CHEBI:17154"/>
        <dbReference type="ChEBI" id="CHEBI:29969"/>
        <dbReference type="ChEBI" id="CHEBI:57540"/>
        <dbReference type="ChEBI" id="CHEBI:138019"/>
        <dbReference type="ChEBI" id="CHEBI:145015"/>
    </reaction>
    <physiologicalReaction direction="left-to-right" evidence="13">
        <dbReference type="Rhea" id="RHEA:23501"/>
    </physiologicalReaction>
</comment>
<dbReference type="GO" id="GO:0010468">
    <property type="term" value="P:regulation of gene expression"/>
    <property type="evidence" value="ECO:0007669"/>
    <property type="project" value="UniProtKB-ARBA"/>
</dbReference>
<keyword evidence="6 15" id="KW-0862">Zinc</keyword>
<dbReference type="AlphaFoldDB" id="A0A443SLZ8"/>
<evidence type="ECO:0000256" key="4">
    <source>
        <dbReference type="ARBA" id="ARBA00022679"/>
    </source>
</evidence>
<evidence type="ECO:0000256" key="8">
    <source>
        <dbReference type="ARBA" id="ARBA00038170"/>
    </source>
</evidence>
<evidence type="ECO:0000256" key="11">
    <source>
        <dbReference type="ARBA" id="ARBA00050237"/>
    </source>
</evidence>
<comment type="caution">
    <text evidence="17">The sequence shown here is derived from an EMBL/GenBank/DDBJ whole genome shotgun (WGS) entry which is preliminary data.</text>
</comment>
<evidence type="ECO:0000256" key="5">
    <source>
        <dbReference type="ARBA" id="ARBA00022723"/>
    </source>
</evidence>
<evidence type="ECO:0000256" key="13">
    <source>
        <dbReference type="ARBA" id="ARBA00051399"/>
    </source>
</evidence>
<dbReference type="GO" id="GO:0035861">
    <property type="term" value="C:site of double-strand break"/>
    <property type="evidence" value="ECO:0007669"/>
    <property type="project" value="UniProtKB-ARBA"/>
</dbReference>
<dbReference type="GO" id="GO:0097372">
    <property type="term" value="F:histone H3K18 deacetylase activity, NAD-dependent"/>
    <property type="evidence" value="ECO:0007669"/>
    <property type="project" value="TreeGrafter"/>
</dbReference>
<keyword evidence="5 15" id="KW-0479">Metal-binding</keyword>
<keyword evidence="4" id="KW-0808">Transferase</keyword>
<dbReference type="SUPFAM" id="SSF52467">
    <property type="entry name" value="DHS-like NAD/FAD-binding domain"/>
    <property type="match status" value="1"/>
</dbReference>
<dbReference type="EMBL" id="NCKV01001311">
    <property type="protein sequence ID" value="RWS28568.1"/>
    <property type="molecule type" value="Genomic_DNA"/>
</dbReference>
<dbReference type="PANTHER" id="PTHR11085">
    <property type="entry name" value="NAD-DEPENDENT PROTEIN DEACYLASE SIRTUIN-5, MITOCHONDRIAL-RELATED"/>
    <property type="match status" value="1"/>
</dbReference>
<evidence type="ECO:0000256" key="6">
    <source>
        <dbReference type="ARBA" id="ARBA00022833"/>
    </source>
</evidence>
<dbReference type="InterPro" id="IPR050134">
    <property type="entry name" value="NAD-dep_sirtuin_deacylases"/>
</dbReference>
<dbReference type="GO" id="GO:0000785">
    <property type="term" value="C:chromatin"/>
    <property type="evidence" value="ECO:0007669"/>
    <property type="project" value="UniProtKB-ARBA"/>
</dbReference>
<comment type="catalytic activity">
    <reaction evidence="11">
        <text>N(6)-decanoyl-L-lysyl-[protein] + NAD(+) + H2O = 2''-O-decanoyl-ADP-D-ribose + nicotinamide + L-lysyl-[protein]</text>
        <dbReference type="Rhea" id="RHEA:70631"/>
        <dbReference type="Rhea" id="RHEA-COMP:9752"/>
        <dbReference type="Rhea" id="RHEA-COMP:17932"/>
        <dbReference type="ChEBI" id="CHEBI:15377"/>
        <dbReference type="ChEBI" id="CHEBI:17154"/>
        <dbReference type="ChEBI" id="CHEBI:29969"/>
        <dbReference type="ChEBI" id="CHEBI:57540"/>
        <dbReference type="ChEBI" id="CHEBI:143222"/>
        <dbReference type="ChEBI" id="CHEBI:189688"/>
    </reaction>
    <physiologicalReaction direction="left-to-right" evidence="11">
        <dbReference type="Rhea" id="RHEA:70632"/>
    </physiologicalReaction>
</comment>
<evidence type="ECO:0000256" key="14">
    <source>
        <dbReference type="ARBA" id="ARBA00052763"/>
    </source>
</evidence>
<dbReference type="Gene3D" id="3.40.50.1220">
    <property type="entry name" value="TPP-binding domain"/>
    <property type="match status" value="1"/>
</dbReference>
<dbReference type="InterPro" id="IPR029035">
    <property type="entry name" value="DHS-like_NAD/FAD-binding_dom"/>
</dbReference>
<evidence type="ECO:0000313" key="17">
    <source>
        <dbReference type="EMBL" id="RWS28568.1"/>
    </source>
</evidence>
<feature type="binding site" evidence="15">
    <location>
        <position position="178"/>
    </location>
    <ligand>
        <name>Zn(2+)</name>
        <dbReference type="ChEBI" id="CHEBI:29105"/>
    </ligand>
</feature>
<dbReference type="GO" id="GO:0046872">
    <property type="term" value="F:metal ion binding"/>
    <property type="evidence" value="ECO:0007669"/>
    <property type="project" value="UniProtKB-KW"/>
</dbReference>
<proteinExistence type="inferred from homology"/>
<dbReference type="PROSITE" id="PS50305">
    <property type="entry name" value="SIRTUIN"/>
    <property type="match status" value="1"/>
</dbReference>
<protein>
    <recommendedName>
        <fullName evidence="2">protein acetyllysine N-acetyltransferase</fullName>
        <ecNumber evidence="2">2.3.1.286</ecNumber>
    </recommendedName>
    <alternativeName>
        <fullName evidence="10">Regulatory protein SIR2 homolog 7</fullName>
    </alternativeName>
    <alternativeName>
        <fullName evidence="9">SIR2-like protein 7</fullName>
    </alternativeName>
</protein>
<evidence type="ECO:0000256" key="3">
    <source>
        <dbReference type="ARBA" id="ARBA00022553"/>
    </source>
</evidence>
<accession>A0A443SLZ8</accession>
<comment type="similarity">
    <text evidence="8">Belongs to the sirtuin family. Class IV subfamily.</text>
</comment>
<keyword evidence="18" id="KW-1185">Reference proteome</keyword>
<dbReference type="STRING" id="299467.A0A443SLZ8"/>
<dbReference type="InterPro" id="IPR026590">
    <property type="entry name" value="Ssirtuin_cat_dom"/>
</dbReference>
<comment type="cofactor">
    <cofactor evidence="1">
        <name>Zn(2+)</name>
        <dbReference type="ChEBI" id="CHEBI:29105"/>
    </cofactor>
</comment>
<evidence type="ECO:0000313" key="18">
    <source>
        <dbReference type="Proteomes" id="UP000288716"/>
    </source>
</evidence>
<evidence type="ECO:0000256" key="10">
    <source>
        <dbReference type="ARBA" id="ARBA00043038"/>
    </source>
</evidence>
<feature type="active site" description="Proton acceptor" evidence="15">
    <location>
        <position position="167"/>
    </location>
</feature>
<evidence type="ECO:0000259" key="16">
    <source>
        <dbReference type="PROSITE" id="PS50305"/>
    </source>
</evidence>
<evidence type="ECO:0000256" key="1">
    <source>
        <dbReference type="ARBA" id="ARBA00001947"/>
    </source>
</evidence>
<dbReference type="GO" id="GO:0070403">
    <property type="term" value="F:NAD+ binding"/>
    <property type="evidence" value="ECO:0007669"/>
    <property type="project" value="InterPro"/>
</dbReference>
<evidence type="ECO:0000256" key="9">
    <source>
        <dbReference type="ARBA" id="ARBA00041832"/>
    </source>
</evidence>
<dbReference type="Proteomes" id="UP000288716">
    <property type="component" value="Unassembled WGS sequence"/>
</dbReference>
<feature type="binding site" evidence="15">
    <location>
        <position position="206"/>
    </location>
    <ligand>
        <name>Zn(2+)</name>
        <dbReference type="ChEBI" id="CHEBI:29105"/>
    </ligand>
</feature>
<keyword evidence="3" id="KW-0597">Phosphoprotein</keyword>
<dbReference type="FunFam" id="2.20.28.200:FF:000002">
    <property type="entry name" value="NAD-dependent deacetylase sirtuin-7"/>
    <property type="match status" value="1"/>
</dbReference>